<evidence type="ECO:0000313" key="2">
    <source>
        <dbReference type="EMBL" id="KAA1116520.1"/>
    </source>
</evidence>
<sequence>MCTRGGSVYRLGLNTRMKRKEPETERQPAGQTWEIINVDKIEASQDSGASSTKRSWFWNHFKERNGQAVCPVSSRTDEALPIDSGQEVPPGIRRARDGLDDGACMEPSSAIIL</sequence>
<evidence type="ECO:0000313" key="3">
    <source>
        <dbReference type="Proteomes" id="UP000324748"/>
    </source>
</evidence>
<gene>
    <name evidence="2" type="ORF">PGT21_016638</name>
</gene>
<accession>A0A5B0QTL4</accession>
<proteinExistence type="predicted"/>
<keyword evidence="3" id="KW-1185">Reference proteome</keyword>
<protein>
    <submittedName>
        <fullName evidence="2">Uncharacterized protein</fullName>
    </submittedName>
</protein>
<reference evidence="2 3" key="1">
    <citation type="submission" date="2019-05" db="EMBL/GenBank/DDBJ databases">
        <title>Emergence of the Ug99 lineage of the wheat stem rust pathogen through somatic hybridization.</title>
        <authorList>
            <person name="Li F."/>
            <person name="Upadhyaya N.M."/>
            <person name="Sperschneider J."/>
            <person name="Matny O."/>
            <person name="Nguyen-Phuc H."/>
            <person name="Mago R."/>
            <person name="Raley C."/>
            <person name="Miller M.E."/>
            <person name="Silverstein K.A.T."/>
            <person name="Henningsen E."/>
            <person name="Hirsch C.D."/>
            <person name="Visser B."/>
            <person name="Pretorius Z.A."/>
            <person name="Steffenson B.J."/>
            <person name="Schwessinger B."/>
            <person name="Dodds P.N."/>
            <person name="Figueroa M."/>
        </authorList>
    </citation>
    <scope>NUCLEOTIDE SEQUENCE [LARGE SCALE GENOMIC DNA]</scope>
    <source>
        <strain evidence="2">21-0</strain>
    </source>
</reference>
<feature type="region of interest" description="Disordered" evidence="1">
    <location>
        <begin position="78"/>
        <end position="103"/>
    </location>
</feature>
<organism evidence="2 3">
    <name type="scientific">Puccinia graminis f. sp. tritici</name>
    <dbReference type="NCBI Taxonomy" id="56615"/>
    <lineage>
        <taxon>Eukaryota</taxon>
        <taxon>Fungi</taxon>
        <taxon>Dikarya</taxon>
        <taxon>Basidiomycota</taxon>
        <taxon>Pucciniomycotina</taxon>
        <taxon>Pucciniomycetes</taxon>
        <taxon>Pucciniales</taxon>
        <taxon>Pucciniaceae</taxon>
        <taxon>Puccinia</taxon>
    </lineage>
</organism>
<dbReference type="AlphaFoldDB" id="A0A5B0QTL4"/>
<dbReference type="EMBL" id="VSWC01000003">
    <property type="protein sequence ID" value="KAA1116520.1"/>
    <property type="molecule type" value="Genomic_DNA"/>
</dbReference>
<dbReference type="Proteomes" id="UP000324748">
    <property type="component" value="Unassembled WGS sequence"/>
</dbReference>
<comment type="caution">
    <text evidence="2">The sequence shown here is derived from an EMBL/GenBank/DDBJ whole genome shotgun (WGS) entry which is preliminary data.</text>
</comment>
<evidence type="ECO:0000256" key="1">
    <source>
        <dbReference type="SAM" id="MobiDB-lite"/>
    </source>
</evidence>
<name>A0A5B0QTL4_PUCGR</name>